<dbReference type="GeneID" id="111348835"/>
<feature type="compositionally biased region" description="Basic and acidic residues" evidence="1">
    <location>
        <begin position="187"/>
        <end position="198"/>
    </location>
</feature>
<dbReference type="OrthoDB" id="7287770at2759"/>
<feature type="signal peptide" evidence="2">
    <location>
        <begin position="1"/>
        <end position="22"/>
    </location>
</feature>
<proteinExistence type="predicted"/>
<dbReference type="AlphaFoldDB" id="A0A9J7DNW6"/>
<name>A0A9J7DNW6_SPOLT</name>
<accession>A0A9J7DNW6</accession>
<dbReference type="Proteomes" id="UP000301870">
    <property type="component" value="Chromosome 8"/>
</dbReference>
<evidence type="ECO:0000256" key="1">
    <source>
        <dbReference type="SAM" id="MobiDB-lite"/>
    </source>
</evidence>
<gene>
    <name evidence="4" type="primary">LOC111348835</name>
</gene>
<keyword evidence="2" id="KW-0732">Signal</keyword>
<keyword evidence="3" id="KW-1185">Reference proteome</keyword>
<sequence length="263" mass="28496">MYSSMWFMSIVALLVVDVRTGALQDGDIRPSRCHACALGNGTTCDGNWPSVACPDDRPLCATVAIAPNFVSSLACAATTKTPCSIRNHVNNSFEFICVCHTQLCNTPFSPELRHELLNFTLPAANSTVDMTLIFFQTSKFANVSDNNLYKAITTELSETTTIISRNLSQTTTMVTVPGTINTQTTLRDVEKPRAEPLKQEPTAPSDDDEDEGEGSGADEEARVHNHAVSAPAAPSSFLPAKENSAPPLYTNLLFTTLFTYLLV</sequence>
<feature type="compositionally biased region" description="Low complexity" evidence="1">
    <location>
        <begin position="227"/>
        <end position="239"/>
    </location>
</feature>
<feature type="region of interest" description="Disordered" evidence="1">
    <location>
        <begin position="181"/>
        <end position="239"/>
    </location>
</feature>
<protein>
    <submittedName>
        <fullName evidence="4">Uncharacterized protein LOC111348835</fullName>
    </submittedName>
</protein>
<evidence type="ECO:0000256" key="2">
    <source>
        <dbReference type="SAM" id="SignalP"/>
    </source>
</evidence>
<evidence type="ECO:0000313" key="4">
    <source>
        <dbReference type="RefSeq" id="XP_022815508.1"/>
    </source>
</evidence>
<feature type="compositionally biased region" description="Acidic residues" evidence="1">
    <location>
        <begin position="205"/>
        <end position="218"/>
    </location>
</feature>
<evidence type="ECO:0000313" key="3">
    <source>
        <dbReference type="Proteomes" id="UP000301870"/>
    </source>
</evidence>
<organism evidence="3 4">
    <name type="scientific">Spodoptera litura</name>
    <name type="common">Asian cotton leafworm</name>
    <dbReference type="NCBI Taxonomy" id="69820"/>
    <lineage>
        <taxon>Eukaryota</taxon>
        <taxon>Metazoa</taxon>
        <taxon>Ecdysozoa</taxon>
        <taxon>Arthropoda</taxon>
        <taxon>Hexapoda</taxon>
        <taxon>Insecta</taxon>
        <taxon>Pterygota</taxon>
        <taxon>Neoptera</taxon>
        <taxon>Endopterygota</taxon>
        <taxon>Lepidoptera</taxon>
        <taxon>Glossata</taxon>
        <taxon>Ditrysia</taxon>
        <taxon>Noctuoidea</taxon>
        <taxon>Noctuidae</taxon>
        <taxon>Amphipyrinae</taxon>
        <taxon>Spodoptera</taxon>
    </lineage>
</organism>
<dbReference type="RefSeq" id="XP_022815508.1">
    <property type="nucleotide sequence ID" value="XM_022959740.1"/>
</dbReference>
<feature type="chain" id="PRO_5039930326" evidence="2">
    <location>
        <begin position="23"/>
        <end position="263"/>
    </location>
</feature>
<reference evidence="4" key="1">
    <citation type="submission" date="2025-08" db="UniProtKB">
        <authorList>
            <consortium name="RefSeq"/>
        </authorList>
    </citation>
    <scope>IDENTIFICATION</scope>
    <source>
        <strain evidence="4">Ishihara</strain>
        <tissue evidence="4">Whole body</tissue>
    </source>
</reference>
<dbReference type="KEGG" id="sliu:111348835"/>